<comment type="caution">
    <text evidence="1">The sequence shown here is derived from an EMBL/GenBank/DDBJ whole genome shotgun (WGS) entry which is preliminary data.</text>
</comment>
<organism evidence="1 2">
    <name type="scientific">Paeniglutamicibacter antarcticus</name>
    <dbReference type="NCBI Taxonomy" id="494023"/>
    <lineage>
        <taxon>Bacteria</taxon>
        <taxon>Bacillati</taxon>
        <taxon>Actinomycetota</taxon>
        <taxon>Actinomycetes</taxon>
        <taxon>Micrococcales</taxon>
        <taxon>Micrococcaceae</taxon>
        <taxon>Paeniglutamicibacter</taxon>
    </lineage>
</organism>
<reference evidence="2" key="1">
    <citation type="journal article" date="2019" name="Int. J. Syst. Evol. Microbiol.">
        <title>The Global Catalogue of Microorganisms (GCM) 10K type strain sequencing project: providing services to taxonomists for standard genome sequencing and annotation.</title>
        <authorList>
            <consortium name="The Broad Institute Genomics Platform"/>
            <consortium name="The Broad Institute Genome Sequencing Center for Infectious Disease"/>
            <person name="Wu L."/>
            <person name="Ma J."/>
        </authorList>
    </citation>
    <scope>NUCLEOTIDE SEQUENCE [LARGE SCALE GENOMIC DNA]</scope>
    <source>
        <strain evidence="2">JCM 18952</strain>
    </source>
</reference>
<accession>A0ABP9TMK6</accession>
<evidence type="ECO:0008006" key="3">
    <source>
        <dbReference type="Google" id="ProtNLM"/>
    </source>
</evidence>
<dbReference type="EMBL" id="BAABLK010000034">
    <property type="protein sequence ID" value="GAA5227901.1"/>
    <property type="molecule type" value="Genomic_DNA"/>
</dbReference>
<proteinExistence type="predicted"/>
<evidence type="ECO:0000313" key="1">
    <source>
        <dbReference type="EMBL" id="GAA5227901.1"/>
    </source>
</evidence>
<dbReference type="Proteomes" id="UP001501257">
    <property type="component" value="Unassembled WGS sequence"/>
</dbReference>
<protein>
    <recommendedName>
        <fullName evidence="3">DUF2797 domain-containing protein</fullName>
    </recommendedName>
</protein>
<dbReference type="RefSeq" id="WP_210100074.1">
    <property type="nucleotide sequence ID" value="NZ_BAABLK010000034.1"/>
</dbReference>
<gene>
    <name evidence="1" type="ORF">GCM10025778_24340</name>
</gene>
<evidence type="ECO:0000313" key="2">
    <source>
        <dbReference type="Proteomes" id="UP001501257"/>
    </source>
</evidence>
<name>A0ABP9TMK6_9MICC</name>
<sequence>MGTTALLCRGIRWPSAPGTPYLALEDSGQREHDVLLEPGTGLGFTVVTGRWCLGHQLIHDKSHRTHVPCRAQALLSSGTQCPDCVAADESRPMHDFHRSGRAGSGLRDYLAQPHWLYIATFAQGTTKVGTAAEPSKWRRLAEQGALSARYVAWCPDGAAVRILEDLVTSELGFTQQVRANSKVRGLLENHESTKQLDARNADEATGVRGMLTGLDPELLAGSRVSCETWSPPDQGLGLLAGFDAQALQPYPGKLGEGEHGFSVSSVSGQVLGVRLGGQPEIFVANAALLKGRKIVIGEHATAPPPVQSALF</sequence>
<keyword evidence="2" id="KW-1185">Reference proteome</keyword>